<evidence type="ECO:0000259" key="4">
    <source>
        <dbReference type="Pfam" id="PF13399"/>
    </source>
</evidence>
<gene>
    <name evidence="5" type="ORF">DA73_0216390</name>
</gene>
<keyword evidence="2" id="KW-0812">Transmembrane</keyword>
<dbReference type="InterPro" id="IPR027381">
    <property type="entry name" value="LytR/CpsA/Psr_C"/>
</dbReference>
<comment type="similarity">
    <text evidence="1">Belongs to the LytR/CpsA/Psr (LCP) family.</text>
</comment>
<dbReference type="NCBIfam" id="TIGR00350">
    <property type="entry name" value="lytR_cpsA_psr"/>
    <property type="match status" value="1"/>
</dbReference>
<dbReference type="PANTHER" id="PTHR33392">
    <property type="entry name" value="POLYISOPRENYL-TEICHOIC ACID--PEPTIDOGLYCAN TEICHOIC ACID TRANSFERASE TAGU"/>
    <property type="match status" value="1"/>
</dbReference>
<protein>
    <submittedName>
        <fullName evidence="5">LytR family transcriptional regulator</fullName>
    </submittedName>
</protein>
<dbReference type="Pfam" id="PF13399">
    <property type="entry name" value="LytR_C"/>
    <property type="match status" value="1"/>
</dbReference>
<keyword evidence="2" id="KW-1133">Transmembrane helix</keyword>
<dbReference type="InterPro" id="IPR004474">
    <property type="entry name" value="LytR_CpsA_psr"/>
</dbReference>
<comment type="caution">
    <text evidence="5">The sequence shown here is derived from an EMBL/GenBank/DDBJ whole genome shotgun (WGS) entry which is preliminary data.</text>
</comment>
<reference evidence="5" key="1">
    <citation type="journal article" date="2015" name="Genome Announc.">
        <title>Draft Genome Sequence of Tolypothrix boutellei Strain VB521301.</title>
        <authorList>
            <person name="Chandrababunaidu M.M."/>
            <person name="Singh D."/>
            <person name="Sen D."/>
            <person name="Bhan S."/>
            <person name="Das S."/>
            <person name="Gupta A."/>
            <person name="Adhikary S.P."/>
            <person name="Tripathy S."/>
        </authorList>
    </citation>
    <scope>NUCLEOTIDE SEQUENCE</scope>
    <source>
        <strain evidence="5">VB521301</strain>
    </source>
</reference>
<name>A0A0C1N6A1_9CYAN</name>
<evidence type="ECO:0000259" key="3">
    <source>
        <dbReference type="Pfam" id="PF03816"/>
    </source>
</evidence>
<dbReference type="STRING" id="1479485.DA73_0216390"/>
<keyword evidence="2" id="KW-0472">Membrane</keyword>
<accession>A0A0C1N6A1</accession>
<evidence type="ECO:0000313" key="5">
    <source>
        <dbReference type="EMBL" id="KIE10192.1"/>
    </source>
</evidence>
<dbReference type="AlphaFoldDB" id="A0A0C1N6A1"/>
<feature type="transmembrane region" description="Helical" evidence="2">
    <location>
        <begin position="24"/>
        <end position="45"/>
    </location>
</feature>
<dbReference type="RefSeq" id="WP_038084386.1">
    <property type="nucleotide sequence ID" value="NZ_JHEG04000001.1"/>
</dbReference>
<evidence type="ECO:0000256" key="2">
    <source>
        <dbReference type="SAM" id="Phobius"/>
    </source>
</evidence>
<dbReference type="EMBL" id="JHEG02000048">
    <property type="protein sequence ID" value="KIE10192.1"/>
    <property type="molecule type" value="Genomic_DNA"/>
</dbReference>
<evidence type="ECO:0000256" key="1">
    <source>
        <dbReference type="ARBA" id="ARBA00006068"/>
    </source>
</evidence>
<feature type="domain" description="LytR/CpsA/Psr regulator C-terminal" evidence="4">
    <location>
        <begin position="378"/>
        <end position="455"/>
    </location>
</feature>
<proteinExistence type="inferred from homology"/>
<sequence length="466" mass="51589">MTSKKSLVAENDGVETSNKTRWKWLWLGMGAIALISATLGGLLAVSMTSTPLMQTKLTPKEAEVFESDRLTGEGLKFSELTRPVNILVMGMSVLPTDVQNPPAGVKNRGYLPQVNSFSGLTDVMLLVRLNPEEKKIVILSVPRDTRVSLEGHGVVKINAANVVGGPALSAKTVSELLGGVEIDRYIRINVLGVNKLIDALGGVTVDVPYDMKYRDDSQHLYINLKKGKQHLNGDKTLQMLRFRNDGRGDIGRVERQHIVMRSLAEQTLNPALLARFPKILNVVRSHLDTNLTIEEILTLVNFGVQTGNSNMETLTLPGRASTHHEYKTSYWIPNAKQIEKMAIDYFNLQVMNLPQTSDSTLRQVVIKDSTASDSESLQNLMRSLELVGYSGVYVPEPWREPLDTTYIIVRNGNRDTADALRAALGFGEVRVQDEGSFDSNITIDSPVTIVLGKDWLEQQNSTNLSY</sequence>
<feature type="domain" description="Cell envelope-related transcriptional attenuator" evidence="3">
    <location>
        <begin position="121"/>
        <end position="267"/>
    </location>
</feature>
<dbReference type="Pfam" id="PF03816">
    <property type="entry name" value="LytR_cpsA_psr"/>
    <property type="match status" value="1"/>
</dbReference>
<dbReference type="PANTHER" id="PTHR33392:SF6">
    <property type="entry name" value="POLYISOPRENYL-TEICHOIC ACID--PEPTIDOGLYCAN TEICHOIC ACID TRANSFERASE TAGU"/>
    <property type="match status" value="1"/>
</dbReference>
<dbReference type="OrthoDB" id="305468at2"/>
<organism evidence="5">
    <name type="scientific">Tolypothrix bouteillei VB521301</name>
    <dbReference type="NCBI Taxonomy" id="1479485"/>
    <lineage>
        <taxon>Bacteria</taxon>
        <taxon>Bacillati</taxon>
        <taxon>Cyanobacteriota</taxon>
        <taxon>Cyanophyceae</taxon>
        <taxon>Nostocales</taxon>
        <taxon>Tolypothrichaceae</taxon>
        <taxon>Tolypothrix</taxon>
    </lineage>
</organism>
<dbReference type="Gene3D" id="3.40.630.190">
    <property type="entry name" value="LCP protein"/>
    <property type="match status" value="1"/>
</dbReference>
<dbReference type="InterPro" id="IPR050922">
    <property type="entry name" value="LytR/CpsA/Psr_CW_biosynth"/>
</dbReference>